<protein>
    <submittedName>
        <fullName evidence="1">Uncharacterized protein</fullName>
    </submittedName>
</protein>
<proteinExistence type="predicted"/>
<reference evidence="1 2" key="1">
    <citation type="journal article" date="2023" name="Science">
        <title>Complex scaffold remodeling in plant triterpene biosynthesis.</title>
        <authorList>
            <person name="De La Pena R."/>
            <person name="Hodgson H."/>
            <person name="Liu J.C."/>
            <person name="Stephenson M.J."/>
            <person name="Martin A.C."/>
            <person name="Owen C."/>
            <person name="Harkess A."/>
            <person name="Leebens-Mack J."/>
            <person name="Jimenez L.E."/>
            <person name="Osbourn A."/>
            <person name="Sattely E.S."/>
        </authorList>
    </citation>
    <scope>NUCLEOTIDE SEQUENCE [LARGE SCALE GENOMIC DNA]</scope>
    <source>
        <strain evidence="2">cv. JPN11</strain>
        <tissue evidence="1">Leaf</tissue>
    </source>
</reference>
<keyword evidence="2" id="KW-1185">Reference proteome</keyword>
<dbReference type="Proteomes" id="UP001164539">
    <property type="component" value="Chromosome 14"/>
</dbReference>
<comment type="caution">
    <text evidence="1">The sequence shown here is derived from an EMBL/GenBank/DDBJ whole genome shotgun (WGS) entry which is preliminary data.</text>
</comment>
<accession>A0ACC1WPV8</accession>
<evidence type="ECO:0000313" key="2">
    <source>
        <dbReference type="Proteomes" id="UP001164539"/>
    </source>
</evidence>
<evidence type="ECO:0000313" key="1">
    <source>
        <dbReference type="EMBL" id="KAJ4700948.1"/>
    </source>
</evidence>
<sequence length="351" mass="38297">MRIVSSGLEENIELDRELSLLNKLGVKTIKTRPSFAQKIDLPKAEATRASNSSMHTGLDDECPSGTVPIRRTTKEELLRAKTSFKQHFQDSYSVNEGQPLPKLIFAGLATVLKPATIYHGAAGFVSVCNPASGPGQLSASVISIEGGPVESFSTIRVGWMVNVNLFQDSKTRLYTIWGQAIDGVLHGCYNTFCSGFVQTDPKIPLGIVLEPISVVRGTQYYIKLGVKQDKATGNWWLLYGENDAPVGYWSSSLFAHLKDGSEALYWGGMVASSSDQVPVMGNGDNGELHSAHYRQVALEYESGTGLNGTMDVPLEIMQTKCYKAGDNYFKGDFWGYSFYFGGNGGKVDQCL</sequence>
<gene>
    <name evidence="1" type="ORF">OWV82_024260</name>
</gene>
<dbReference type="EMBL" id="CM051407">
    <property type="protein sequence ID" value="KAJ4700948.1"/>
    <property type="molecule type" value="Genomic_DNA"/>
</dbReference>
<name>A0ACC1WPV8_MELAZ</name>
<organism evidence="1 2">
    <name type="scientific">Melia azedarach</name>
    <name type="common">Chinaberry tree</name>
    <dbReference type="NCBI Taxonomy" id="155640"/>
    <lineage>
        <taxon>Eukaryota</taxon>
        <taxon>Viridiplantae</taxon>
        <taxon>Streptophyta</taxon>
        <taxon>Embryophyta</taxon>
        <taxon>Tracheophyta</taxon>
        <taxon>Spermatophyta</taxon>
        <taxon>Magnoliopsida</taxon>
        <taxon>eudicotyledons</taxon>
        <taxon>Gunneridae</taxon>
        <taxon>Pentapetalae</taxon>
        <taxon>rosids</taxon>
        <taxon>malvids</taxon>
        <taxon>Sapindales</taxon>
        <taxon>Meliaceae</taxon>
        <taxon>Melia</taxon>
    </lineage>
</organism>